<dbReference type="AlphaFoldDB" id="A0A645J7C3"/>
<reference evidence="7" key="1">
    <citation type="submission" date="2019-08" db="EMBL/GenBank/DDBJ databases">
        <authorList>
            <person name="Kucharzyk K."/>
            <person name="Murdoch R.W."/>
            <person name="Higgins S."/>
            <person name="Loffler F."/>
        </authorList>
    </citation>
    <scope>NUCLEOTIDE SEQUENCE</scope>
</reference>
<dbReference type="SUPFAM" id="SSF46992">
    <property type="entry name" value="Ribosomal protein S20"/>
    <property type="match status" value="1"/>
</dbReference>
<keyword evidence="5 7" id="KW-0689">Ribosomal protein</keyword>
<dbReference type="Pfam" id="PF01649">
    <property type="entry name" value="Ribosomal_S20p"/>
    <property type="match status" value="1"/>
</dbReference>
<evidence type="ECO:0000256" key="6">
    <source>
        <dbReference type="ARBA" id="ARBA00023274"/>
    </source>
</evidence>
<evidence type="ECO:0000256" key="4">
    <source>
        <dbReference type="ARBA" id="ARBA00022884"/>
    </source>
</evidence>
<gene>
    <name evidence="7" type="primary">rpsT_51</name>
    <name evidence="7" type="ORF">SDC9_206750</name>
</gene>
<comment type="similarity">
    <text evidence="2">Belongs to the bacterial ribosomal protein bS20 family.</text>
</comment>
<dbReference type="GO" id="GO:0003735">
    <property type="term" value="F:structural constituent of ribosome"/>
    <property type="evidence" value="ECO:0007669"/>
    <property type="project" value="InterPro"/>
</dbReference>
<dbReference type="NCBIfam" id="TIGR00029">
    <property type="entry name" value="S20"/>
    <property type="match status" value="1"/>
</dbReference>
<dbReference type="Gene3D" id="1.20.58.110">
    <property type="entry name" value="Ribosomal protein S20"/>
    <property type="match status" value="1"/>
</dbReference>
<protein>
    <submittedName>
        <fullName evidence="7">30S ribosomal protein S20</fullName>
    </submittedName>
</protein>
<keyword evidence="4" id="KW-0694">RNA-binding</keyword>
<name>A0A645J7C3_9ZZZZ</name>
<comment type="function">
    <text evidence="1">Binds directly to 16S ribosomal RNA.</text>
</comment>
<dbReference type="InterPro" id="IPR002583">
    <property type="entry name" value="Ribosomal_bS20"/>
</dbReference>
<proteinExistence type="inferred from homology"/>
<dbReference type="PANTHER" id="PTHR33398:SF1">
    <property type="entry name" value="SMALL RIBOSOMAL SUBUNIT PROTEIN BS20C"/>
    <property type="match status" value="1"/>
</dbReference>
<dbReference type="PANTHER" id="PTHR33398">
    <property type="entry name" value="30S RIBOSOMAL PROTEIN S20"/>
    <property type="match status" value="1"/>
</dbReference>
<dbReference type="GO" id="GO:0006412">
    <property type="term" value="P:translation"/>
    <property type="evidence" value="ECO:0007669"/>
    <property type="project" value="InterPro"/>
</dbReference>
<dbReference type="GO" id="GO:0070181">
    <property type="term" value="F:small ribosomal subunit rRNA binding"/>
    <property type="evidence" value="ECO:0007669"/>
    <property type="project" value="TreeGrafter"/>
</dbReference>
<dbReference type="FunFam" id="1.20.58.110:FF:000001">
    <property type="entry name" value="30S ribosomal protein S20"/>
    <property type="match status" value="1"/>
</dbReference>
<comment type="caution">
    <text evidence="7">The sequence shown here is derived from an EMBL/GenBank/DDBJ whole genome shotgun (WGS) entry which is preliminary data.</text>
</comment>
<dbReference type="HAMAP" id="MF_00500">
    <property type="entry name" value="Ribosomal_bS20"/>
    <property type="match status" value="1"/>
</dbReference>
<evidence type="ECO:0000313" key="7">
    <source>
        <dbReference type="EMBL" id="MPN59032.1"/>
    </source>
</evidence>
<dbReference type="InterPro" id="IPR036510">
    <property type="entry name" value="Ribosomal_bS20_sf"/>
</dbReference>
<keyword evidence="3" id="KW-0699">rRNA-binding</keyword>
<keyword evidence="6" id="KW-0687">Ribonucleoprotein</keyword>
<evidence type="ECO:0000256" key="3">
    <source>
        <dbReference type="ARBA" id="ARBA00022730"/>
    </source>
</evidence>
<organism evidence="7">
    <name type="scientific">bioreactor metagenome</name>
    <dbReference type="NCBI Taxonomy" id="1076179"/>
    <lineage>
        <taxon>unclassified sequences</taxon>
        <taxon>metagenomes</taxon>
        <taxon>ecological metagenomes</taxon>
    </lineage>
</organism>
<accession>A0A645J7C3</accession>
<sequence length="86" mass="9412">MPNIKSAKKRVLVAEVRRQKNAADKSAMKTAVKKFETAAVAGNKEEAGVLLKQALRTLDKTASKGVIHKNTAARQKSRLTKRANQI</sequence>
<dbReference type="GO" id="GO:0015935">
    <property type="term" value="C:small ribosomal subunit"/>
    <property type="evidence" value="ECO:0007669"/>
    <property type="project" value="TreeGrafter"/>
</dbReference>
<dbReference type="EMBL" id="VSSQ01132528">
    <property type="protein sequence ID" value="MPN59032.1"/>
    <property type="molecule type" value="Genomic_DNA"/>
</dbReference>
<evidence type="ECO:0000256" key="5">
    <source>
        <dbReference type="ARBA" id="ARBA00022980"/>
    </source>
</evidence>
<evidence type="ECO:0000256" key="2">
    <source>
        <dbReference type="ARBA" id="ARBA00007634"/>
    </source>
</evidence>
<evidence type="ECO:0000256" key="1">
    <source>
        <dbReference type="ARBA" id="ARBA00003134"/>
    </source>
</evidence>
<dbReference type="GO" id="GO:0005829">
    <property type="term" value="C:cytosol"/>
    <property type="evidence" value="ECO:0007669"/>
    <property type="project" value="TreeGrafter"/>
</dbReference>